<feature type="transmembrane region" description="Helical" evidence="1">
    <location>
        <begin position="39"/>
        <end position="57"/>
    </location>
</feature>
<feature type="transmembrane region" description="Helical" evidence="1">
    <location>
        <begin position="12"/>
        <end position="33"/>
    </location>
</feature>
<reference evidence="2 3" key="1">
    <citation type="submission" date="2023-08" db="EMBL/GenBank/DDBJ databases">
        <authorList>
            <person name="Joshi A."/>
            <person name="Thite S."/>
        </authorList>
    </citation>
    <scope>NUCLEOTIDE SEQUENCE [LARGE SCALE GENOMIC DNA]</scope>
    <source>
        <strain evidence="2 3">AC40</strain>
    </source>
</reference>
<evidence type="ECO:0000256" key="1">
    <source>
        <dbReference type="SAM" id="Phobius"/>
    </source>
</evidence>
<dbReference type="EMBL" id="JAUZVZ010000011">
    <property type="protein sequence ID" value="MDP4536415.1"/>
    <property type="molecule type" value="Genomic_DNA"/>
</dbReference>
<accession>A0ABT9GZD1</accession>
<keyword evidence="1" id="KW-0472">Membrane</keyword>
<organism evidence="2 3">
    <name type="scientific">Alkalimonas collagenimarina</name>
    <dbReference type="NCBI Taxonomy" id="400390"/>
    <lineage>
        <taxon>Bacteria</taxon>
        <taxon>Pseudomonadati</taxon>
        <taxon>Pseudomonadota</taxon>
        <taxon>Gammaproteobacteria</taxon>
        <taxon>Alkalimonas</taxon>
    </lineage>
</organism>
<sequence length="78" mass="8520">MPWIAKTNWGDVVLLLLPAMFVCTALSLYIAALRAGMKASRWALAALAFGPLLVPLFTSHKRLVILQARGRGVSLFKP</sequence>
<comment type="caution">
    <text evidence="2">The sequence shown here is derived from an EMBL/GenBank/DDBJ whole genome shotgun (WGS) entry which is preliminary data.</text>
</comment>
<evidence type="ECO:0000313" key="2">
    <source>
        <dbReference type="EMBL" id="MDP4536415.1"/>
    </source>
</evidence>
<evidence type="ECO:0000313" key="3">
    <source>
        <dbReference type="Proteomes" id="UP001231616"/>
    </source>
</evidence>
<dbReference type="Proteomes" id="UP001231616">
    <property type="component" value="Unassembled WGS sequence"/>
</dbReference>
<name>A0ABT9GZD1_9GAMM</name>
<keyword evidence="1" id="KW-0812">Transmembrane</keyword>
<dbReference type="RefSeq" id="WP_305893680.1">
    <property type="nucleotide sequence ID" value="NZ_JAUZVZ010000011.1"/>
</dbReference>
<protein>
    <submittedName>
        <fullName evidence="2">Uncharacterized protein</fullName>
    </submittedName>
</protein>
<gene>
    <name evidence="2" type="ORF">Q3O60_09470</name>
</gene>
<keyword evidence="1" id="KW-1133">Transmembrane helix</keyword>
<proteinExistence type="predicted"/>
<keyword evidence="3" id="KW-1185">Reference proteome</keyword>